<dbReference type="EMBL" id="JADZLT010000052">
    <property type="protein sequence ID" value="MBH0239066.1"/>
    <property type="molecule type" value="Genomic_DNA"/>
</dbReference>
<dbReference type="Proteomes" id="UP000631694">
    <property type="component" value="Unassembled WGS sequence"/>
</dbReference>
<name>A0A931N0S2_9HYPH</name>
<keyword evidence="1" id="KW-0812">Transmembrane</keyword>
<keyword evidence="1" id="KW-0472">Membrane</keyword>
<evidence type="ECO:0000256" key="1">
    <source>
        <dbReference type="SAM" id="Phobius"/>
    </source>
</evidence>
<accession>A0A931N0S2</accession>
<proteinExistence type="predicted"/>
<feature type="transmembrane region" description="Helical" evidence="1">
    <location>
        <begin position="54"/>
        <end position="74"/>
    </location>
</feature>
<reference evidence="2" key="1">
    <citation type="submission" date="2020-12" db="EMBL/GenBank/DDBJ databases">
        <title>Methylobrevis albus sp. nov., isolated from fresh water lack sediment.</title>
        <authorList>
            <person name="Zou Q."/>
        </authorList>
    </citation>
    <scope>NUCLEOTIDE SEQUENCE</scope>
    <source>
        <strain evidence="2">L22</strain>
    </source>
</reference>
<keyword evidence="3" id="KW-1185">Reference proteome</keyword>
<keyword evidence="1" id="KW-1133">Transmembrane helix</keyword>
<evidence type="ECO:0000313" key="2">
    <source>
        <dbReference type="EMBL" id="MBH0239066.1"/>
    </source>
</evidence>
<sequence length="77" mass="8644">MDEVRNRDRLPERASAARLYAFLTRSGPLSNGAFTRAHGSVRHGNQRSLVMLDLFYLALGLAVFVAFAFATRFAERL</sequence>
<protein>
    <submittedName>
        <fullName evidence="2">Uncharacterized protein</fullName>
    </submittedName>
</protein>
<gene>
    <name evidence="2" type="ORF">I5731_14655</name>
</gene>
<dbReference type="AlphaFoldDB" id="A0A931N0S2"/>
<comment type="caution">
    <text evidence="2">The sequence shown here is derived from an EMBL/GenBank/DDBJ whole genome shotgun (WGS) entry which is preliminary data.</text>
</comment>
<organism evidence="2 3">
    <name type="scientific">Methylobrevis albus</name>
    <dbReference type="NCBI Taxonomy" id="2793297"/>
    <lineage>
        <taxon>Bacteria</taxon>
        <taxon>Pseudomonadati</taxon>
        <taxon>Pseudomonadota</taxon>
        <taxon>Alphaproteobacteria</taxon>
        <taxon>Hyphomicrobiales</taxon>
        <taxon>Pleomorphomonadaceae</taxon>
        <taxon>Methylobrevis</taxon>
    </lineage>
</organism>
<evidence type="ECO:0000313" key="3">
    <source>
        <dbReference type="Proteomes" id="UP000631694"/>
    </source>
</evidence>